<reference evidence="2" key="2">
    <citation type="journal article" date="2021" name="PeerJ">
        <title>Extensive microbial diversity within the chicken gut microbiome revealed by metagenomics and culture.</title>
        <authorList>
            <person name="Gilroy R."/>
            <person name="Ravi A."/>
            <person name="Getino M."/>
            <person name="Pursley I."/>
            <person name="Horton D.L."/>
            <person name="Alikhan N.F."/>
            <person name="Baker D."/>
            <person name="Gharbi K."/>
            <person name="Hall N."/>
            <person name="Watson M."/>
            <person name="Adriaenssens E.M."/>
            <person name="Foster-Nyarko E."/>
            <person name="Jarju S."/>
            <person name="Secka A."/>
            <person name="Antonio M."/>
            <person name="Oren A."/>
            <person name="Chaudhuri R.R."/>
            <person name="La Ragione R."/>
            <person name="Hildebrand F."/>
            <person name="Pallen M.J."/>
        </authorList>
    </citation>
    <scope>NUCLEOTIDE SEQUENCE</scope>
    <source>
        <strain evidence="2">ChiBcolR7-354</strain>
    </source>
</reference>
<dbReference type="NCBIfam" id="TIGR03936">
    <property type="entry name" value="sam_1_link_chp"/>
    <property type="match status" value="1"/>
</dbReference>
<feature type="domain" description="DUF2344" evidence="1">
    <location>
        <begin position="3"/>
        <end position="161"/>
    </location>
</feature>
<reference evidence="2" key="1">
    <citation type="submission" date="2020-10" db="EMBL/GenBank/DDBJ databases">
        <authorList>
            <person name="Gilroy R."/>
        </authorList>
    </citation>
    <scope>NUCLEOTIDE SEQUENCE</scope>
    <source>
        <strain evidence="2">ChiBcolR7-354</strain>
    </source>
</reference>
<accession>A0A9D1CUB5</accession>
<evidence type="ECO:0000313" key="2">
    <source>
        <dbReference type="EMBL" id="HIQ79265.1"/>
    </source>
</evidence>
<dbReference type="AlphaFoldDB" id="A0A9D1CUB5"/>
<sequence>MDKLRLRFEKTGRAVYISHLDLMRVVQRVFLRAGVPLRYSEGFNPHPLISICLPLSVGTASVCELMDFRVAADVDLDALPDALTAAAPGGIRFLECYEPRRKAAEIKWLRIEGVFEYDGADASEILPRLEEFFSRESIPVSRRTKRGEGVMELAGNARDFSFVRAEGGVKLSCTVSAQEPTVNPELLVKALEQLDCALKPDFAGFTRIETLDREFKPFR</sequence>
<protein>
    <submittedName>
        <fullName evidence="2">DUF2344 domain-containing protein</fullName>
    </submittedName>
</protein>
<evidence type="ECO:0000313" key="3">
    <source>
        <dbReference type="Proteomes" id="UP000824262"/>
    </source>
</evidence>
<dbReference type="EMBL" id="DVGA01000090">
    <property type="protein sequence ID" value="HIQ79265.1"/>
    <property type="molecule type" value="Genomic_DNA"/>
</dbReference>
<dbReference type="Proteomes" id="UP000824262">
    <property type="component" value="Unassembled WGS sequence"/>
</dbReference>
<dbReference type="Pfam" id="PF10105">
    <property type="entry name" value="DUF2344"/>
    <property type="match status" value="1"/>
</dbReference>
<comment type="caution">
    <text evidence="2">The sequence shown here is derived from an EMBL/GenBank/DDBJ whole genome shotgun (WGS) entry which is preliminary data.</text>
</comment>
<dbReference type="InterPro" id="IPR018768">
    <property type="entry name" value="DUF2344"/>
</dbReference>
<organism evidence="2 3">
    <name type="scientific">Candidatus Scatomorpha intestinavium</name>
    <dbReference type="NCBI Taxonomy" id="2840922"/>
    <lineage>
        <taxon>Bacteria</taxon>
        <taxon>Bacillati</taxon>
        <taxon>Bacillota</taxon>
        <taxon>Clostridia</taxon>
        <taxon>Eubacteriales</taxon>
        <taxon>Candidatus Scatomorpha</taxon>
    </lineage>
</organism>
<name>A0A9D1CUB5_9FIRM</name>
<gene>
    <name evidence="2" type="ORF">IAB77_08420</name>
</gene>
<evidence type="ECO:0000259" key="1">
    <source>
        <dbReference type="Pfam" id="PF10105"/>
    </source>
</evidence>
<proteinExistence type="predicted"/>